<gene>
    <name evidence="2" type="ORF">ENR59_11225</name>
</gene>
<dbReference type="AlphaFoldDB" id="A0A7C4EJD6"/>
<reference evidence="2" key="1">
    <citation type="journal article" date="2020" name="mSystems">
        <title>Genome- and Community-Level Interaction Insights into Carbon Utilization and Element Cycling Functions of Hydrothermarchaeota in Hydrothermal Sediment.</title>
        <authorList>
            <person name="Zhou Z."/>
            <person name="Liu Y."/>
            <person name="Xu W."/>
            <person name="Pan J."/>
            <person name="Luo Z.H."/>
            <person name="Li M."/>
        </authorList>
    </citation>
    <scope>NUCLEOTIDE SEQUENCE [LARGE SCALE GENOMIC DNA]</scope>
    <source>
        <strain evidence="2">SpSt-413</strain>
    </source>
</reference>
<sequence length="270" mass="29091">MMRRAAPTLLLILACLACACQPKHPRVGEDKGQPEALWSAFLAQAVEPPASFTLSASLSLQSPQRSARLLARFWGNLDRPLRLDLSTGMGQIFAMWREDAQGWLAVYPHANQVFTHPDTRQGLSRLGMPLPFGLRDLAGLCAGRLPAMVPAKYASVKKTPKGFQYSLAQPSPIAALTLDTEGKPIHLTGRGVEPWSVELDDFAPAQPGGPPLAQRVSLTTPGGIQAVLRVKKIELGAQPMDPKTLELAVPPQARRIPLDRGGAVQAPELP</sequence>
<name>A0A7C4EJD6_9BACT</name>
<organism evidence="2">
    <name type="scientific">Fundidesulfovibrio putealis</name>
    <dbReference type="NCBI Taxonomy" id="270496"/>
    <lineage>
        <taxon>Bacteria</taxon>
        <taxon>Pseudomonadati</taxon>
        <taxon>Thermodesulfobacteriota</taxon>
        <taxon>Desulfovibrionia</taxon>
        <taxon>Desulfovibrionales</taxon>
        <taxon>Desulfovibrionaceae</taxon>
        <taxon>Fundidesulfovibrio</taxon>
    </lineage>
</organism>
<dbReference type="PROSITE" id="PS51257">
    <property type="entry name" value="PROKAR_LIPOPROTEIN"/>
    <property type="match status" value="1"/>
</dbReference>
<accession>A0A7C4EJD6</accession>
<dbReference type="EMBL" id="DSRP01000778">
    <property type="protein sequence ID" value="HGG93504.1"/>
    <property type="molecule type" value="Genomic_DNA"/>
</dbReference>
<protein>
    <recommendedName>
        <fullName evidence="3">DUF4292 domain-containing protein</fullName>
    </recommendedName>
</protein>
<proteinExistence type="predicted"/>
<evidence type="ECO:0008006" key="3">
    <source>
        <dbReference type="Google" id="ProtNLM"/>
    </source>
</evidence>
<dbReference type="Gene3D" id="2.50.20.10">
    <property type="entry name" value="Lipoprotein localisation LolA/LolB/LppX"/>
    <property type="match status" value="1"/>
</dbReference>
<evidence type="ECO:0000313" key="2">
    <source>
        <dbReference type="EMBL" id="HGG93504.1"/>
    </source>
</evidence>
<feature type="chain" id="PRO_5028019896" description="DUF4292 domain-containing protein" evidence="1">
    <location>
        <begin position="20"/>
        <end position="270"/>
    </location>
</feature>
<feature type="signal peptide" evidence="1">
    <location>
        <begin position="1"/>
        <end position="19"/>
    </location>
</feature>
<comment type="caution">
    <text evidence="2">The sequence shown here is derived from an EMBL/GenBank/DDBJ whole genome shotgun (WGS) entry which is preliminary data.</text>
</comment>
<evidence type="ECO:0000256" key="1">
    <source>
        <dbReference type="SAM" id="SignalP"/>
    </source>
</evidence>
<keyword evidence="1" id="KW-0732">Signal</keyword>